<organism evidence="3 4">
    <name type="scientific">Aromia moschata</name>
    <dbReference type="NCBI Taxonomy" id="1265417"/>
    <lineage>
        <taxon>Eukaryota</taxon>
        <taxon>Metazoa</taxon>
        <taxon>Ecdysozoa</taxon>
        <taxon>Arthropoda</taxon>
        <taxon>Hexapoda</taxon>
        <taxon>Insecta</taxon>
        <taxon>Pterygota</taxon>
        <taxon>Neoptera</taxon>
        <taxon>Endopterygota</taxon>
        <taxon>Coleoptera</taxon>
        <taxon>Polyphaga</taxon>
        <taxon>Cucujiformia</taxon>
        <taxon>Chrysomeloidea</taxon>
        <taxon>Cerambycidae</taxon>
        <taxon>Cerambycinae</taxon>
        <taxon>Callichromatini</taxon>
        <taxon>Aromia</taxon>
    </lineage>
</organism>
<proteinExistence type="predicted"/>
<evidence type="ECO:0000313" key="3">
    <source>
        <dbReference type="EMBL" id="KAJ8950654.1"/>
    </source>
</evidence>
<evidence type="ECO:0000256" key="1">
    <source>
        <dbReference type="SAM" id="Phobius"/>
    </source>
</evidence>
<sequence length="215" mass="24450">MDKASEKRKVPETIKKILELDAVITKRFVAWGNSLLPLRTLRTHYKGLEISCHGVPWFAFWIAFTWLFNNPHLVEMQVNILLGLFLDIVFIAVAKAYFRRKRPIANTDDALGQLGPDIFSFPSGHASRSVFIAYFFTRLYPLPTICFPPIIAWTTAICLSRILMNRHYILDVVGGCVLGVFDCLILELLWVDESTAKSLMSIVSDEKLDGGEYHV</sequence>
<comment type="caution">
    <text evidence="3">The sequence shown here is derived from an EMBL/GenBank/DDBJ whole genome shotgun (WGS) entry which is preliminary data.</text>
</comment>
<dbReference type="GO" id="GO:0042392">
    <property type="term" value="F:sphingosine-1-phosphate phosphatase activity"/>
    <property type="evidence" value="ECO:0007669"/>
    <property type="project" value="TreeGrafter"/>
</dbReference>
<dbReference type="PANTHER" id="PTHR14969">
    <property type="entry name" value="SPHINGOSINE-1-PHOSPHATE PHOSPHOHYDROLASE"/>
    <property type="match status" value="1"/>
</dbReference>
<feature type="transmembrane region" description="Helical" evidence="1">
    <location>
        <begin position="168"/>
        <end position="191"/>
    </location>
</feature>
<name>A0AAV8YHD8_9CUCU</name>
<protein>
    <recommendedName>
        <fullName evidence="2">Phosphatidic acid phosphatase type 2/haloperoxidase domain-containing protein</fullName>
    </recommendedName>
</protein>
<dbReference type="InterPro" id="IPR000326">
    <property type="entry name" value="PAP2/HPO"/>
</dbReference>
<dbReference type="SUPFAM" id="SSF48317">
    <property type="entry name" value="Acid phosphatase/Vanadium-dependent haloperoxidase"/>
    <property type="match status" value="1"/>
</dbReference>
<dbReference type="SMART" id="SM00014">
    <property type="entry name" value="acidPPc"/>
    <property type="match status" value="1"/>
</dbReference>
<dbReference type="EMBL" id="JAPWTK010000097">
    <property type="protein sequence ID" value="KAJ8950654.1"/>
    <property type="molecule type" value="Genomic_DNA"/>
</dbReference>
<evidence type="ECO:0000313" key="4">
    <source>
        <dbReference type="Proteomes" id="UP001162162"/>
    </source>
</evidence>
<dbReference type="Proteomes" id="UP001162162">
    <property type="component" value="Unassembled WGS sequence"/>
</dbReference>
<dbReference type="CDD" id="cd03391">
    <property type="entry name" value="PAP2_containing_2_like"/>
    <property type="match status" value="1"/>
</dbReference>
<dbReference type="Pfam" id="PF01569">
    <property type="entry name" value="PAP2"/>
    <property type="match status" value="1"/>
</dbReference>
<evidence type="ECO:0000259" key="2">
    <source>
        <dbReference type="SMART" id="SM00014"/>
    </source>
</evidence>
<dbReference type="Gene3D" id="1.20.144.10">
    <property type="entry name" value="Phosphatidic acid phosphatase type 2/haloperoxidase"/>
    <property type="match status" value="1"/>
</dbReference>
<feature type="transmembrane region" description="Helical" evidence="1">
    <location>
        <begin position="80"/>
        <end position="98"/>
    </location>
</feature>
<keyword evidence="4" id="KW-1185">Reference proteome</keyword>
<dbReference type="AlphaFoldDB" id="A0AAV8YHD8"/>
<gene>
    <name evidence="3" type="ORF">NQ318_010855</name>
</gene>
<reference evidence="3" key="1">
    <citation type="journal article" date="2023" name="Insect Mol. Biol.">
        <title>Genome sequencing provides insights into the evolution of gene families encoding plant cell wall-degrading enzymes in longhorned beetles.</title>
        <authorList>
            <person name="Shin N.R."/>
            <person name="Okamura Y."/>
            <person name="Kirsch R."/>
            <person name="Pauchet Y."/>
        </authorList>
    </citation>
    <scope>NUCLEOTIDE SEQUENCE</scope>
    <source>
        <strain evidence="3">AMC_N1</strain>
    </source>
</reference>
<keyword evidence="1" id="KW-0812">Transmembrane</keyword>
<dbReference type="PANTHER" id="PTHR14969:SF13">
    <property type="entry name" value="AT30094P"/>
    <property type="match status" value="1"/>
</dbReference>
<dbReference type="InterPro" id="IPR036938">
    <property type="entry name" value="PAP2/HPO_sf"/>
</dbReference>
<feature type="transmembrane region" description="Helical" evidence="1">
    <location>
        <begin position="48"/>
        <end position="68"/>
    </location>
</feature>
<keyword evidence="1" id="KW-1133">Transmembrane helix</keyword>
<accession>A0AAV8YHD8</accession>
<feature type="domain" description="Phosphatidic acid phosphatase type 2/haloperoxidase" evidence="2">
    <location>
        <begin position="79"/>
        <end position="187"/>
    </location>
</feature>
<keyword evidence="1" id="KW-0472">Membrane</keyword>